<dbReference type="InterPro" id="IPR011990">
    <property type="entry name" value="TPR-like_helical_dom_sf"/>
</dbReference>
<dbReference type="Gene3D" id="1.25.40.390">
    <property type="match status" value="1"/>
</dbReference>
<dbReference type="Proteomes" id="UP000309872">
    <property type="component" value="Unassembled WGS sequence"/>
</dbReference>
<dbReference type="SUPFAM" id="SSF48452">
    <property type="entry name" value="TPR-like"/>
    <property type="match status" value="1"/>
</dbReference>
<evidence type="ECO:0000313" key="1">
    <source>
        <dbReference type="EMBL" id="TJY68147.1"/>
    </source>
</evidence>
<keyword evidence="1" id="KW-0449">Lipoprotein</keyword>
<proteinExistence type="predicted"/>
<protein>
    <submittedName>
        <fullName evidence="1">SusD/RagB family nutrient-binding outer membrane lipoprotein</fullName>
    </submittedName>
</protein>
<accession>A0A4U0H8F5</accession>
<gene>
    <name evidence="1" type="ORF">FAZ19_02485</name>
</gene>
<dbReference type="RefSeq" id="WP_136819017.1">
    <property type="nucleotide sequence ID" value="NZ_BMJX01000001.1"/>
</dbReference>
<keyword evidence="2" id="KW-1185">Reference proteome</keyword>
<comment type="caution">
    <text evidence="1">The sequence shown here is derived from an EMBL/GenBank/DDBJ whole genome shotgun (WGS) entry which is preliminary data.</text>
</comment>
<evidence type="ECO:0000313" key="2">
    <source>
        <dbReference type="Proteomes" id="UP000309872"/>
    </source>
</evidence>
<dbReference type="Pfam" id="PF12771">
    <property type="entry name" value="SusD-like_2"/>
    <property type="match status" value="1"/>
</dbReference>
<dbReference type="AlphaFoldDB" id="A0A4U0H8F5"/>
<dbReference type="EMBL" id="SUKA01000001">
    <property type="protein sequence ID" value="TJY68147.1"/>
    <property type="molecule type" value="Genomic_DNA"/>
</dbReference>
<organism evidence="1 2">
    <name type="scientific">Sphingobacterium alkalisoli</name>
    <dbReference type="NCBI Taxonomy" id="1874115"/>
    <lineage>
        <taxon>Bacteria</taxon>
        <taxon>Pseudomonadati</taxon>
        <taxon>Bacteroidota</taxon>
        <taxon>Sphingobacteriia</taxon>
        <taxon>Sphingobacteriales</taxon>
        <taxon>Sphingobacteriaceae</taxon>
        <taxon>Sphingobacterium</taxon>
    </lineage>
</organism>
<reference evidence="1 2" key="1">
    <citation type="submission" date="2019-04" db="EMBL/GenBank/DDBJ databases">
        <title>Sphingobacterium olei sp. nov., isolated from oil-contaminated soil.</title>
        <authorList>
            <person name="Liu B."/>
        </authorList>
    </citation>
    <scope>NUCLEOTIDE SEQUENCE [LARGE SCALE GENOMIC DNA]</scope>
    <source>
        <strain evidence="1 2">Y3L14</strain>
    </source>
</reference>
<dbReference type="PROSITE" id="PS51257">
    <property type="entry name" value="PROKAR_LIPOPROTEIN"/>
    <property type="match status" value="1"/>
</dbReference>
<dbReference type="OrthoDB" id="9766256at2"/>
<sequence length="528" mass="58442">MKNIIKNITLYTGLGIIMTFSSCEKFLDVNEDVDNPTKVEAASRIAGAITTSSGAAQWRGTREIAGVMQYAGIQSATSGGYAASTWRFTSAYFLWQNAYVNTMPNAVDLVTLGEEEGNPHFVGVGKILLAMNFGLLTSQYGDIVVDDYYNGAGQLNLMPKFNKQQEVYEKIQILLDDAIVALGRSDNNRGLNVKNGDLLYQGDVSKWIKFAWALKARYYNHLSKKSTLYDEDAIIDACSKAFDGDGMDAEFPYLSGGALIDQNPWYSWGGFENLLNPRYFSWSQFFVNMLTSFPVTNASYEDPRISKIMTGAESDGEYRGTGAGLFLANGQGILADGSAGDATKTSPDDYGRFSKSGFYTNITSPFGFIGYSEVKFIEAEARLRKGGDKVGALAAYEEGVKSNMRKLGVSSSDINDYWNAQVADGLSAHFDNLQQGLAHVMRQKYVALCLNPETWVDMRRMDYSTSIYGPSLKRPANLNTVVFDANNANQWIQAMCYESNEQNRNPEAVGDNSERFRLLTPLWFNVAE</sequence>
<name>A0A4U0H8F5_9SPHI</name>
<dbReference type="InterPro" id="IPR041662">
    <property type="entry name" value="SusD-like_2"/>
</dbReference>